<organism evidence="3 4">
    <name type="scientific">Gossypium aridum</name>
    <name type="common">American cotton</name>
    <name type="synonym">Erioxylum aridum</name>
    <dbReference type="NCBI Taxonomy" id="34290"/>
    <lineage>
        <taxon>Eukaryota</taxon>
        <taxon>Viridiplantae</taxon>
        <taxon>Streptophyta</taxon>
        <taxon>Embryophyta</taxon>
        <taxon>Tracheophyta</taxon>
        <taxon>Spermatophyta</taxon>
        <taxon>Magnoliopsida</taxon>
        <taxon>eudicotyledons</taxon>
        <taxon>Gunneridae</taxon>
        <taxon>Pentapetalae</taxon>
        <taxon>rosids</taxon>
        <taxon>malvids</taxon>
        <taxon>Malvales</taxon>
        <taxon>Malvaceae</taxon>
        <taxon>Malvoideae</taxon>
        <taxon>Gossypium</taxon>
    </lineage>
</organism>
<proteinExistence type="predicted"/>
<feature type="coiled-coil region" evidence="1">
    <location>
        <begin position="58"/>
        <end position="85"/>
    </location>
</feature>
<feature type="compositionally biased region" description="Basic and acidic residues" evidence="2">
    <location>
        <begin position="195"/>
        <end position="205"/>
    </location>
</feature>
<evidence type="ECO:0000256" key="1">
    <source>
        <dbReference type="SAM" id="Coils"/>
    </source>
</evidence>
<dbReference type="EMBL" id="JABFAA010000011">
    <property type="protein sequence ID" value="MBA0695927.1"/>
    <property type="molecule type" value="Genomic_DNA"/>
</dbReference>
<feature type="compositionally biased region" description="Basic and acidic residues" evidence="2">
    <location>
        <begin position="167"/>
        <end position="180"/>
    </location>
</feature>
<evidence type="ECO:0000313" key="4">
    <source>
        <dbReference type="Proteomes" id="UP000593577"/>
    </source>
</evidence>
<feature type="region of interest" description="Disordered" evidence="2">
    <location>
        <begin position="167"/>
        <end position="205"/>
    </location>
</feature>
<dbReference type="Proteomes" id="UP000593577">
    <property type="component" value="Unassembled WGS sequence"/>
</dbReference>
<comment type="caution">
    <text evidence="3">The sequence shown here is derived from an EMBL/GenBank/DDBJ whole genome shotgun (WGS) entry which is preliminary data.</text>
</comment>
<keyword evidence="1" id="KW-0175">Coiled coil</keyword>
<protein>
    <submittedName>
        <fullName evidence="3">Uncharacterized protein</fullName>
    </submittedName>
</protein>
<dbReference type="AlphaFoldDB" id="A0A7J8Y8Q8"/>
<keyword evidence="4" id="KW-1185">Reference proteome</keyword>
<reference evidence="3 4" key="1">
    <citation type="journal article" date="2019" name="Genome Biol. Evol.">
        <title>Insights into the evolution of the New World diploid cottons (Gossypium, subgenus Houzingenia) based on genome sequencing.</title>
        <authorList>
            <person name="Grover C.E."/>
            <person name="Arick M.A. 2nd"/>
            <person name="Thrash A."/>
            <person name="Conover J.L."/>
            <person name="Sanders W.S."/>
            <person name="Peterson D.G."/>
            <person name="Frelichowski J.E."/>
            <person name="Scheffler J.A."/>
            <person name="Scheffler B.E."/>
            <person name="Wendel J.F."/>
        </authorList>
    </citation>
    <scope>NUCLEOTIDE SEQUENCE [LARGE SCALE GENOMIC DNA]</scope>
    <source>
        <strain evidence="3">185</strain>
        <tissue evidence="3">Leaf</tissue>
    </source>
</reference>
<evidence type="ECO:0000256" key="2">
    <source>
        <dbReference type="SAM" id="MobiDB-lite"/>
    </source>
</evidence>
<accession>A0A7J8Y8Q8</accession>
<sequence length="205" mass="23175">MWKEIFEHVELMNTCGRAKKPSRLRDILSTLEDQVITFEESMGDVKERVNDKITDGRDDALEAMIRTLKDEIAELKGELIIYNAALSSEGLAAIAPQPIVDVPNPKEFKGARSTDVRRGRIEIGTWEEFQSTVMKYVRELNKLMLQISDMGEKKKFTKAMTVAESLAKFDGKKDQPESSKLKFKPKGNRGGNQDKPTKNDNGKKP</sequence>
<gene>
    <name evidence="3" type="ORF">Goari_002524</name>
</gene>
<name>A0A7J8Y8Q8_GOSAI</name>
<evidence type="ECO:0000313" key="3">
    <source>
        <dbReference type="EMBL" id="MBA0695927.1"/>
    </source>
</evidence>